<name>A0AAX4K9D7_9TREE</name>
<dbReference type="Gene3D" id="3.40.50.2000">
    <property type="entry name" value="Glycogen Phosphorylase B"/>
    <property type="match status" value="1"/>
</dbReference>
<evidence type="ECO:0000313" key="2">
    <source>
        <dbReference type="Proteomes" id="UP001358614"/>
    </source>
</evidence>
<gene>
    <name evidence="1" type="ORF">V865_001106</name>
</gene>
<dbReference type="RefSeq" id="XP_066081028.1">
    <property type="nucleotide sequence ID" value="XM_066224931.1"/>
</dbReference>
<dbReference type="AlphaFoldDB" id="A0AAX4K9D7"/>
<dbReference type="Proteomes" id="UP001358614">
    <property type="component" value="Chromosome 1"/>
</dbReference>
<dbReference type="EMBL" id="CP144089">
    <property type="protein sequence ID" value="WWD03061.1"/>
    <property type="molecule type" value="Genomic_DNA"/>
</dbReference>
<dbReference type="SUPFAM" id="SSF53756">
    <property type="entry name" value="UDP-Glycosyltransferase/glycogen phosphorylase"/>
    <property type="match status" value="1"/>
</dbReference>
<proteinExistence type="predicted"/>
<keyword evidence="2" id="KW-1185">Reference proteome</keyword>
<evidence type="ECO:0000313" key="1">
    <source>
        <dbReference type="EMBL" id="WWD03061.1"/>
    </source>
</evidence>
<reference evidence="1 2" key="1">
    <citation type="submission" date="2024-01" db="EMBL/GenBank/DDBJ databases">
        <title>Comparative genomics of Cryptococcus and Kwoniella reveals pathogenesis evolution and contrasting modes of karyotype evolution via chromosome fusion or intercentromeric recombination.</title>
        <authorList>
            <person name="Coelho M.A."/>
            <person name="David-Palma M."/>
            <person name="Shea T."/>
            <person name="Bowers K."/>
            <person name="McGinley-Smith S."/>
            <person name="Mohammad A.W."/>
            <person name="Gnirke A."/>
            <person name="Yurkov A.M."/>
            <person name="Nowrousian M."/>
            <person name="Sun S."/>
            <person name="Cuomo C.A."/>
            <person name="Heitman J."/>
        </authorList>
    </citation>
    <scope>NUCLEOTIDE SEQUENCE [LARGE SCALE GENOMIC DNA]</scope>
    <source>
        <strain evidence="1 2">PYCC6329</strain>
    </source>
</reference>
<sequence>MAELIQLWLEAMRTGIPLLFWPADADQVWIANQFPRIHKAGYEFLQIRNGPNIGRTTYTGIKVPGTEQAIRDEFTEVFTNLDDEFGKELREGIRVLGERMENDPFTEQDWEAFVEL</sequence>
<dbReference type="KEGG" id="ker:91099910"/>
<organism evidence="1 2">
    <name type="scientific">Kwoniella europaea PYCC6329</name>
    <dbReference type="NCBI Taxonomy" id="1423913"/>
    <lineage>
        <taxon>Eukaryota</taxon>
        <taxon>Fungi</taxon>
        <taxon>Dikarya</taxon>
        <taxon>Basidiomycota</taxon>
        <taxon>Agaricomycotina</taxon>
        <taxon>Tremellomycetes</taxon>
        <taxon>Tremellales</taxon>
        <taxon>Cryptococcaceae</taxon>
        <taxon>Kwoniella</taxon>
    </lineage>
</organism>
<dbReference type="GeneID" id="91099910"/>
<protein>
    <submittedName>
        <fullName evidence="1">Uncharacterized protein</fullName>
    </submittedName>
</protein>
<accession>A0AAX4K9D7</accession>